<dbReference type="GO" id="GO:0016740">
    <property type="term" value="F:transferase activity"/>
    <property type="evidence" value="ECO:0007669"/>
    <property type="project" value="UniProtKB-KW"/>
</dbReference>
<feature type="binding site" evidence="3">
    <location>
        <position position="138"/>
    </location>
    <ligand>
        <name>substrate</name>
    </ligand>
</feature>
<dbReference type="InterPro" id="IPR013024">
    <property type="entry name" value="GGCT-like"/>
</dbReference>
<feature type="binding site" evidence="3">
    <location>
        <begin position="20"/>
        <end position="25"/>
    </location>
    <ligand>
        <name>substrate</name>
    </ligand>
</feature>
<dbReference type="KEGG" id="tsq:D3A95_10465"/>
<dbReference type="Pfam" id="PF13772">
    <property type="entry name" value="AIG2_2"/>
    <property type="match status" value="1"/>
</dbReference>
<dbReference type="PANTHER" id="PTHR12935">
    <property type="entry name" value="GAMMA-GLUTAMYLCYCLOTRANSFERASE"/>
    <property type="match status" value="1"/>
</dbReference>
<dbReference type="Proteomes" id="UP000261812">
    <property type="component" value="Chromosome"/>
</dbReference>
<evidence type="ECO:0000256" key="2">
    <source>
        <dbReference type="PIRSR" id="PIRSR617939-1"/>
    </source>
</evidence>
<keyword evidence="4" id="KW-0808">Transferase</keyword>
<dbReference type="AlphaFoldDB" id="A0A3B7MFE5"/>
<name>A0A3B7MFE5_9CYAN</name>
<dbReference type="CDD" id="cd06661">
    <property type="entry name" value="GGCT_like"/>
    <property type="match status" value="1"/>
</dbReference>
<protein>
    <submittedName>
        <fullName evidence="4">Gamma-glutamylcyclotransferase</fullName>
    </submittedName>
</protein>
<feature type="active site" description="Proton acceptor" evidence="2">
    <location>
        <position position="94"/>
    </location>
</feature>
<keyword evidence="5" id="KW-1185">Reference proteome</keyword>
<dbReference type="GO" id="GO:0003839">
    <property type="term" value="F:gamma-glutamylcyclotransferase activity"/>
    <property type="evidence" value="ECO:0007669"/>
    <property type="project" value="InterPro"/>
</dbReference>
<dbReference type="PANTHER" id="PTHR12935:SF0">
    <property type="entry name" value="GAMMA-GLUTAMYLCYCLOTRANSFERASE"/>
    <property type="match status" value="1"/>
</dbReference>
<dbReference type="RefSeq" id="WP_181494933.1">
    <property type="nucleotide sequence ID" value="NZ_CP032152.1"/>
</dbReference>
<evidence type="ECO:0000256" key="3">
    <source>
        <dbReference type="PIRSR" id="PIRSR617939-2"/>
    </source>
</evidence>
<gene>
    <name evidence="4" type="ORF">D3A95_10465</name>
</gene>
<dbReference type="Gene3D" id="3.10.490.10">
    <property type="entry name" value="Gamma-glutamyl cyclotransferase-like"/>
    <property type="match status" value="1"/>
</dbReference>
<accession>A0A3B7MFE5</accession>
<evidence type="ECO:0000256" key="1">
    <source>
        <dbReference type="ARBA" id="ARBA00023239"/>
    </source>
</evidence>
<dbReference type="InterPro" id="IPR036568">
    <property type="entry name" value="GGCT-like_sf"/>
</dbReference>
<sequence length="166" mass="19037">MTESRLLDDLHISEKGCLWYFAYGSNLCRTQTKRRLGTVPTAQVAELRGYRLVFNKRSNDGTGKANLVPNPHHSVWGVIYCCTEPDIKHFDFYEGVEWGHYRHEFVRVITATGQAITALTYVAGEDFIDQALWPSADYLETILEGAKEHGLPAVYIAQLWEWKDRI</sequence>
<dbReference type="SUPFAM" id="SSF110857">
    <property type="entry name" value="Gamma-glutamyl cyclotransferase-like"/>
    <property type="match status" value="1"/>
</dbReference>
<keyword evidence="1" id="KW-0456">Lyase</keyword>
<organism evidence="4 5">
    <name type="scientific">Thermosynechococcus sichuanensis E542</name>
    <dbReference type="NCBI Taxonomy" id="2016101"/>
    <lineage>
        <taxon>Bacteria</taxon>
        <taxon>Bacillati</taxon>
        <taxon>Cyanobacteriota</taxon>
        <taxon>Cyanophyceae</taxon>
        <taxon>Acaryochloridales</taxon>
        <taxon>Thermosynechococcaceae</taxon>
        <taxon>Thermosynechococcus</taxon>
        <taxon>Thermosynechococcus sichuanensis</taxon>
    </lineage>
</organism>
<proteinExistence type="predicted"/>
<evidence type="ECO:0000313" key="5">
    <source>
        <dbReference type="Proteomes" id="UP000261812"/>
    </source>
</evidence>
<dbReference type="InterPro" id="IPR017939">
    <property type="entry name" value="G-Glutamylcylcotransferase"/>
</dbReference>
<dbReference type="EMBL" id="CP032152">
    <property type="protein sequence ID" value="AXY68358.1"/>
    <property type="molecule type" value="Genomic_DNA"/>
</dbReference>
<reference evidence="5" key="1">
    <citation type="submission" date="2018-09" db="EMBL/GenBank/DDBJ databases">
        <title>Complete genome sequence of thermophilic cyanobacteria strain Thermosynechococcus elongatus PKUAC-SCTE542.</title>
        <authorList>
            <person name="Liang Y."/>
            <person name="Tang J."/>
            <person name="Daroch M."/>
        </authorList>
    </citation>
    <scope>NUCLEOTIDE SEQUENCE [LARGE SCALE GENOMIC DNA]</scope>
    <source>
        <strain evidence="5">E542</strain>
    </source>
</reference>
<evidence type="ECO:0000313" key="4">
    <source>
        <dbReference type="EMBL" id="AXY68358.1"/>
    </source>
</evidence>